<keyword evidence="5 11" id="KW-0067">ATP-binding</keyword>
<dbReference type="PANTHER" id="PTHR42734">
    <property type="entry name" value="METAL TRANSPORT SYSTEM ATP-BINDING PROTEIN TM_0124-RELATED"/>
    <property type="match status" value="1"/>
</dbReference>
<dbReference type="InterPro" id="IPR017871">
    <property type="entry name" value="ABC_transporter-like_CS"/>
</dbReference>
<dbReference type="NCBIfam" id="NF007090">
    <property type="entry name" value="PRK09544.1"/>
    <property type="match status" value="1"/>
</dbReference>
<gene>
    <name evidence="11" type="primary">znuC</name>
    <name evidence="11" type="ORF">DM558_10840</name>
</gene>
<name>A0A3S9XFK7_9GAMM</name>
<dbReference type="PANTHER" id="PTHR42734:SF9">
    <property type="entry name" value="ZINC IMPORT ATP-BINDING PROTEIN ZNUC"/>
    <property type="match status" value="1"/>
</dbReference>
<dbReference type="InterPro" id="IPR027417">
    <property type="entry name" value="P-loop_NTPase"/>
</dbReference>
<dbReference type="GO" id="GO:0016887">
    <property type="term" value="F:ATP hydrolysis activity"/>
    <property type="evidence" value="ECO:0007669"/>
    <property type="project" value="InterPro"/>
</dbReference>
<dbReference type="InterPro" id="IPR003439">
    <property type="entry name" value="ABC_transporter-like_ATP-bd"/>
</dbReference>
<evidence type="ECO:0000256" key="7">
    <source>
        <dbReference type="ARBA" id="ARBA00022967"/>
    </source>
</evidence>
<evidence type="ECO:0000256" key="4">
    <source>
        <dbReference type="ARBA" id="ARBA00022833"/>
    </source>
</evidence>
<keyword evidence="1" id="KW-0813">Transport</keyword>
<keyword evidence="7" id="KW-1278">Translocase</keyword>
<dbReference type="GO" id="GO:0010043">
    <property type="term" value="P:response to zinc ion"/>
    <property type="evidence" value="ECO:0007669"/>
    <property type="project" value="TreeGrafter"/>
</dbReference>
<organism evidence="11 12">
    <name type="scientific">Entomomonas moraniae</name>
    <dbReference type="NCBI Taxonomy" id="2213226"/>
    <lineage>
        <taxon>Bacteria</taxon>
        <taxon>Pseudomonadati</taxon>
        <taxon>Pseudomonadota</taxon>
        <taxon>Gammaproteobacteria</taxon>
        <taxon>Pseudomonadales</taxon>
        <taxon>Pseudomonadaceae</taxon>
        <taxon>Entomomonas</taxon>
    </lineage>
</organism>
<dbReference type="SMART" id="SM00382">
    <property type="entry name" value="AAA"/>
    <property type="match status" value="1"/>
</dbReference>
<keyword evidence="4" id="KW-0862">Zinc</keyword>
<dbReference type="GO" id="GO:0005524">
    <property type="term" value="F:ATP binding"/>
    <property type="evidence" value="ECO:0007669"/>
    <property type="project" value="UniProtKB-KW"/>
</dbReference>
<evidence type="ECO:0000256" key="3">
    <source>
        <dbReference type="ARBA" id="ARBA00022741"/>
    </source>
</evidence>
<accession>A0A3S9XFK7</accession>
<dbReference type="RefSeq" id="WP_127164006.1">
    <property type="nucleotide sequence ID" value="NZ_CP029822.1"/>
</dbReference>
<evidence type="ECO:0000256" key="6">
    <source>
        <dbReference type="ARBA" id="ARBA00022906"/>
    </source>
</evidence>
<evidence type="ECO:0000256" key="2">
    <source>
        <dbReference type="ARBA" id="ARBA00022475"/>
    </source>
</evidence>
<keyword evidence="12" id="KW-1185">Reference proteome</keyword>
<dbReference type="KEGG" id="emo:DM558_10840"/>
<evidence type="ECO:0000313" key="12">
    <source>
        <dbReference type="Proteomes" id="UP000273143"/>
    </source>
</evidence>
<dbReference type="GO" id="GO:0006829">
    <property type="term" value="P:zinc ion transport"/>
    <property type="evidence" value="ECO:0007669"/>
    <property type="project" value="UniProtKB-KW"/>
</dbReference>
<keyword evidence="3" id="KW-0547">Nucleotide-binding</keyword>
<dbReference type="InterPro" id="IPR003593">
    <property type="entry name" value="AAA+_ATPase"/>
</dbReference>
<evidence type="ECO:0000259" key="10">
    <source>
        <dbReference type="PROSITE" id="PS50893"/>
    </source>
</evidence>
<proteinExistence type="predicted"/>
<evidence type="ECO:0000256" key="8">
    <source>
        <dbReference type="ARBA" id="ARBA00023065"/>
    </source>
</evidence>
<sequence>MSILLIEVTQLNVKLREQSILDNINLSIYSDQIVTIIGPNGAGKTTLLKTLLGLLTPSSGTVWRQDGLTIGYVPQKLQLNPSLPLSVRRFLKLLPNITDEQINTVMKEVGASHILEKSMHGVSGGELQRVLLARALLRRPQLLVLDEPTQGVDINGQVELYKLISAICSRYHCGVLMVSHDLNLVMANTDQVICLNKHICCSGHPEQVSHDPAFKELFGSHANSFAIYHHHHDHQHNLNGQVINKHTCGDGCNHA</sequence>
<evidence type="ECO:0000256" key="9">
    <source>
        <dbReference type="ARBA" id="ARBA00023136"/>
    </source>
</evidence>
<keyword evidence="2" id="KW-1003">Cell membrane</keyword>
<keyword evidence="8" id="KW-0406">Ion transport</keyword>
<dbReference type="InterPro" id="IPR050153">
    <property type="entry name" value="Metal_Ion_Import_ABC"/>
</dbReference>
<dbReference type="PROSITE" id="PS00211">
    <property type="entry name" value="ABC_TRANSPORTER_1"/>
    <property type="match status" value="1"/>
</dbReference>
<dbReference type="FunFam" id="3.40.50.300:FF:000392">
    <property type="entry name" value="Zinc import ATP-binding protein ZnuC"/>
    <property type="match status" value="1"/>
</dbReference>
<dbReference type="PROSITE" id="PS50893">
    <property type="entry name" value="ABC_TRANSPORTER_2"/>
    <property type="match status" value="1"/>
</dbReference>
<feature type="domain" description="ABC transporter" evidence="10">
    <location>
        <begin position="6"/>
        <end position="221"/>
    </location>
</feature>
<evidence type="ECO:0000313" key="11">
    <source>
        <dbReference type="EMBL" id="AZS51234.1"/>
    </source>
</evidence>
<dbReference type="SUPFAM" id="SSF52540">
    <property type="entry name" value="P-loop containing nucleoside triphosphate hydrolases"/>
    <property type="match status" value="1"/>
</dbReference>
<dbReference type="AlphaFoldDB" id="A0A3S9XFK7"/>
<dbReference type="EMBL" id="CP029822">
    <property type="protein sequence ID" value="AZS51234.1"/>
    <property type="molecule type" value="Genomic_DNA"/>
</dbReference>
<dbReference type="Pfam" id="PF00005">
    <property type="entry name" value="ABC_tran"/>
    <property type="match status" value="1"/>
</dbReference>
<dbReference type="Proteomes" id="UP000273143">
    <property type="component" value="Chromosome"/>
</dbReference>
<evidence type="ECO:0000256" key="5">
    <source>
        <dbReference type="ARBA" id="ARBA00022840"/>
    </source>
</evidence>
<keyword evidence="6" id="KW-0864">Zinc transport</keyword>
<keyword evidence="9" id="KW-0472">Membrane</keyword>
<reference evidence="12" key="1">
    <citation type="submission" date="2018-06" db="EMBL/GenBank/DDBJ databases">
        <title>Complete genome of Pseudomonas insecticola strain QZS01.</title>
        <authorList>
            <person name="Wang J."/>
            <person name="Su Q."/>
        </authorList>
    </citation>
    <scope>NUCLEOTIDE SEQUENCE [LARGE SCALE GENOMIC DNA]</scope>
    <source>
        <strain evidence="12">QZS01</strain>
    </source>
</reference>
<protein>
    <submittedName>
        <fullName evidence="11">Zinc ABC transporter ATP-binding protein ZnuC</fullName>
    </submittedName>
</protein>
<evidence type="ECO:0000256" key="1">
    <source>
        <dbReference type="ARBA" id="ARBA00022448"/>
    </source>
</evidence>
<dbReference type="Gene3D" id="3.40.50.300">
    <property type="entry name" value="P-loop containing nucleotide triphosphate hydrolases"/>
    <property type="match status" value="1"/>
</dbReference>